<organism evidence="1 2">
    <name type="scientific">Limimaricola cinnabarinus LL-001</name>
    <dbReference type="NCBI Taxonomy" id="1337093"/>
    <lineage>
        <taxon>Bacteria</taxon>
        <taxon>Pseudomonadati</taxon>
        <taxon>Pseudomonadota</taxon>
        <taxon>Alphaproteobacteria</taxon>
        <taxon>Rhodobacterales</taxon>
        <taxon>Paracoccaceae</taxon>
        <taxon>Limimaricola</taxon>
    </lineage>
</organism>
<dbReference type="EMBL" id="BATB01000076">
    <property type="protein sequence ID" value="GAD57300.1"/>
    <property type="molecule type" value="Genomic_DNA"/>
</dbReference>
<dbReference type="AlphaFoldDB" id="U2Z7A5"/>
<dbReference type="Proteomes" id="UP000016566">
    <property type="component" value="Unassembled WGS sequence"/>
</dbReference>
<reference evidence="1" key="1">
    <citation type="journal article" date="2013" name="Genome Announc.">
        <title>Draft Genome Sequence of Loktanella cinnabarina LL-001T, Isolated from Deep-Sea Floor Sediment.</title>
        <authorList>
            <person name="Nishi S."/>
            <person name="Tsubouchi T."/>
            <person name="Takaki Y."/>
            <person name="Koyanagi R."/>
            <person name="Satoh N."/>
            <person name="Maruyama T."/>
            <person name="Hatada Y."/>
        </authorList>
    </citation>
    <scope>NUCLEOTIDE SEQUENCE [LARGE SCALE GENOMIC DNA]</scope>
    <source>
        <strain evidence="1">LL-001</strain>
    </source>
</reference>
<accession>U2Z7A5</accession>
<gene>
    <name evidence="1" type="ORF">MBELCI_3352</name>
</gene>
<name>U2Z7A5_9RHOB</name>
<evidence type="ECO:0000313" key="2">
    <source>
        <dbReference type="Proteomes" id="UP000016566"/>
    </source>
</evidence>
<proteinExistence type="predicted"/>
<comment type="caution">
    <text evidence="1">The sequence shown here is derived from an EMBL/GenBank/DDBJ whole genome shotgun (WGS) entry which is preliminary data.</text>
</comment>
<keyword evidence="2" id="KW-1185">Reference proteome</keyword>
<sequence>MVLTETSLGPLYTTAFTDLFLSQLFSTRHQIESLVMIRSIATAEDIAPFQMISVS</sequence>
<protein>
    <submittedName>
        <fullName evidence="1">Uncharacterized protein</fullName>
    </submittedName>
</protein>
<evidence type="ECO:0000313" key="1">
    <source>
        <dbReference type="EMBL" id="GAD57300.1"/>
    </source>
</evidence>